<evidence type="ECO:0000313" key="11">
    <source>
        <dbReference type="Proteomes" id="UP001288320"/>
    </source>
</evidence>
<dbReference type="PROSITE" id="PS50889">
    <property type="entry name" value="S4"/>
    <property type="match status" value="1"/>
</dbReference>
<dbReference type="InterPro" id="IPR020103">
    <property type="entry name" value="PsdUridine_synth_cat_dom_sf"/>
</dbReference>
<keyword evidence="3 6" id="KW-0413">Isomerase</keyword>
<dbReference type="SUPFAM" id="SSF55174">
    <property type="entry name" value="Alpha-L RNA-binding motif"/>
    <property type="match status" value="1"/>
</dbReference>
<dbReference type="InterPro" id="IPR006224">
    <property type="entry name" value="PsdUridine_synth_RluA-like_CS"/>
</dbReference>
<dbReference type="AlphaFoldDB" id="A0AAW9H9G8"/>
<dbReference type="EMBL" id="JAWNFV010000001">
    <property type="protein sequence ID" value="MDY5139742.1"/>
    <property type="molecule type" value="Genomic_DNA"/>
</dbReference>
<feature type="active site" evidence="4">
    <location>
        <position position="136"/>
    </location>
</feature>
<keyword evidence="10" id="KW-1185">Reference proteome</keyword>
<name>A0AAW9H9G8_9ACTO</name>
<evidence type="ECO:0000313" key="9">
    <source>
        <dbReference type="EMBL" id="MDY5145574.1"/>
    </source>
</evidence>
<dbReference type="PANTHER" id="PTHR21600">
    <property type="entry name" value="MITOCHONDRIAL RNA PSEUDOURIDINE SYNTHASE"/>
    <property type="match status" value="1"/>
</dbReference>
<dbReference type="GeneID" id="92813984"/>
<comment type="caution">
    <text evidence="8">The sequence shown here is derived from an EMBL/GenBank/DDBJ whole genome shotgun (WGS) entry which is preliminary data.</text>
</comment>
<dbReference type="Proteomes" id="UP001288320">
    <property type="component" value="Unassembled WGS sequence"/>
</dbReference>
<dbReference type="InterPro" id="IPR036986">
    <property type="entry name" value="S4_RNA-bd_sf"/>
</dbReference>
<feature type="domain" description="Pseudouridine synthase RsuA/RluA-like" evidence="7">
    <location>
        <begin position="86"/>
        <end position="240"/>
    </location>
</feature>
<reference evidence="8 10" key="1">
    <citation type="submission" date="2023-10" db="EMBL/GenBank/DDBJ databases">
        <title>Whole Genome based description of the genera Actinobaculum and Actinotignum reveals a complex phylogenetic relationship within the species included in the genus Actinotignum.</title>
        <authorList>
            <person name="Jensen C.S."/>
            <person name="Dargis R."/>
            <person name="Kemp M."/>
            <person name="Christensen J.J."/>
        </authorList>
    </citation>
    <scope>NUCLEOTIDE SEQUENCE</scope>
    <source>
        <strain evidence="9 10">SLA_B089</strain>
        <strain evidence="8">SLA_B245</strain>
    </source>
</reference>
<comment type="similarity">
    <text evidence="2 6">Belongs to the pseudouridine synthase RluA family.</text>
</comment>
<dbReference type="PROSITE" id="PS01129">
    <property type="entry name" value="PSI_RLU"/>
    <property type="match status" value="1"/>
</dbReference>
<protein>
    <recommendedName>
        <fullName evidence="6">Pseudouridine synthase</fullName>
        <ecNumber evidence="6">5.4.99.-</ecNumber>
    </recommendedName>
</protein>
<dbReference type="PANTHER" id="PTHR21600:SF44">
    <property type="entry name" value="RIBOSOMAL LARGE SUBUNIT PSEUDOURIDINE SYNTHASE D"/>
    <property type="match status" value="1"/>
</dbReference>
<dbReference type="Gene3D" id="3.30.2350.10">
    <property type="entry name" value="Pseudouridine synthase"/>
    <property type="match status" value="1"/>
</dbReference>
<dbReference type="GO" id="GO:0000455">
    <property type="term" value="P:enzyme-directed rRNA pseudouridine synthesis"/>
    <property type="evidence" value="ECO:0007669"/>
    <property type="project" value="TreeGrafter"/>
</dbReference>
<accession>A0AAW9H9G8</accession>
<evidence type="ECO:0000256" key="6">
    <source>
        <dbReference type="RuleBase" id="RU362028"/>
    </source>
</evidence>
<dbReference type="InterPro" id="IPR050188">
    <property type="entry name" value="RluA_PseudoU_synthase"/>
</dbReference>
<proteinExistence type="inferred from homology"/>
<dbReference type="GO" id="GO:0009982">
    <property type="term" value="F:pseudouridine synthase activity"/>
    <property type="evidence" value="ECO:0007669"/>
    <property type="project" value="InterPro"/>
</dbReference>
<evidence type="ECO:0000313" key="10">
    <source>
        <dbReference type="Proteomes" id="UP001284901"/>
    </source>
</evidence>
<dbReference type="CDD" id="cd00165">
    <property type="entry name" value="S4"/>
    <property type="match status" value="1"/>
</dbReference>
<comment type="catalytic activity">
    <reaction evidence="1 6">
        <text>a uridine in RNA = a pseudouridine in RNA</text>
        <dbReference type="Rhea" id="RHEA:48348"/>
        <dbReference type="Rhea" id="RHEA-COMP:12068"/>
        <dbReference type="Rhea" id="RHEA-COMP:12069"/>
        <dbReference type="ChEBI" id="CHEBI:65314"/>
        <dbReference type="ChEBI" id="CHEBI:65315"/>
    </reaction>
</comment>
<evidence type="ECO:0000256" key="1">
    <source>
        <dbReference type="ARBA" id="ARBA00000073"/>
    </source>
</evidence>
<dbReference type="SUPFAM" id="SSF55120">
    <property type="entry name" value="Pseudouridine synthase"/>
    <property type="match status" value="1"/>
</dbReference>
<organism evidence="8 11">
    <name type="scientific">Actinotignum timonense</name>
    <dbReference type="NCBI Taxonomy" id="1870995"/>
    <lineage>
        <taxon>Bacteria</taxon>
        <taxon>Bacillati</taxon>
        <taxon>Actinomycetota</taxon>
        <taxon>Actinomycetes</taxon>
        <taxon>Actinomycetales</taxon>
        <taxon>Actinomycetaceae</taxon>
        <taxon>Actinotignum</taxon>
    </lineage>
</organism>
<dbReference type="EMBL" id="JAWNFY010000002">
    <property type="protein sequence ID" value="MDY5145574.1"/>
    <property type="molecule type" value="Genomic_DNA"/>
</dbReference>
<keyword evidence="5" id="KW-0694">RNA-binding</keyword>
<dbReference type="NCBIfam" id="TIGR00005">
    <property type="entry name" value="rluA_subfam"/>
    <property type="match status" value="1"/>
</dbReference>
<dbReference type="EC" id="5.4.99.-" evidence="6"/>
<evidence type="ECO:0000313" key="8">
    <source>
        <dbReference type="EMBL" id="MDY5139742.1"/>
    </source>
</evidence>
<dbReference type="Pfam" id="PF00849">
    <property type="entry name" value="PseudoU_synth_2"/>
    <property type="match status" value="1"/>
</dbReference>
<dbReference type="GO" id="GO:0003723">
    <property type="term" value="F:RNA binding"/>
    <property type="evidence" value="ECO:0007669"/>
    <property type="project" value="UniProtKB-KW"/>
</dbReference>
<comment type="function">
    <text evidence="6">Responsible for synthesis of pseudouridine from uracil.</text>
</comment>
<dbReference type="GO" id="GO:0140098">
    <property type="term" value="F:catalytic activity, acting on RNA"/>
    <property type="evidence" value="ECO:0007669"/>
    <property type="project" value="UniProtKB-ARBA"/>
</dbReference>
<dbReference type="Proteomes" id="UP001284901">
    <property type="component" value="Unassembled WGS sequence"/>
</dbReference>
<evidence type="ECO:0000259" key="7">
    <source>
        <dbReference type="Pfam" id="PF00849"/>
    </source>
</evidence>
<dbReference type="InterPro" id="IPR006145">
    <property type="entry name" value="PsdUridine_synth_RsuA/RluA"/>
</dbReference>
<evidence type="ECO:0000256" key="3">
    <source>
        <dbReference type="ARBA" id="ARBA00023235"/>
    </source>
</evidence>
<dbReference type="Gene3D" id="3.10.290.10">
    <property type="entry name" value="RNA-binding S4 domain"/>
    <property type="match status" value="1"/>
</dbReference>
<sequence>MWRTYPVTEEFNEARIDAAIARLTGLSRAEVQRLIDAGDVLLDGNPVAKSLRLRAPSILEINIPTPRTVAPRGGDVTIPILYEDADLVVVDKPAGLAAHPSLNFTGPDVLGALMNAGVQLSAYGPAERKGIVHRLDVGTSGCMVVAKSERAYVLLKDEFRNRVPEKIYHALVQGHPDPLSGTVDAPIGRDPRHQWKMGVRADGRHSITHYDTLEAMAGGSLLQVHLETGRTHQIRVHMSALGHPCVGDATYGADPGLSETLGLTRQWLHATRLGFEHPDGSWREFEAPYPEDLATALERMRAGVFS</sequence>
<dbReference type="InterPro" id="IPR006225">
    <property type="entry name" value="PsdUridine_synth_RluC/D"/>
</dbReference>
<evidence type="ECO:0000256" key="4">
    <source>
        <dbReference type="PIRSR" id="PIRSR606225-1"/>
    </source>
</evidence>
<evidence type="ECO:0000256" key="2">
    <source>
        <dbReference type="ARBA" id="ARBA00010876"/>
    </source>
</evidence>
<evidence type="ECO:0000256" key="5">
    <source>
        <dbReference type="PROSITE-ProRule" id="PRU00182"/>
    </source>
</evidence>
<gene>
    <name evidence="8" type="ORF">R6G74_00215</name>
    <name evidence="9" type="ORF">R6P33_00875</name>
</gene>
<dbReference type="RefSeq" id="WP_087070936.1">
    <property type="nucleotide sequence ID" value="NZ_CAUPFC010000001.1"/>
</dbReference>
<dbReference type="CDD" id="cd02869">
    <property type="entry name" value="PseudoU_synth_RluA_like"/>
    <property type="match status" value="1"/>
</dbReference>